<dbReference type="EMBL" id="VJZN01000056">
    <property type="protein sequence ID" value="TRX01009.1"/>
    <property type="molecule type" value="Genomic_DNA"/>
</dbReference>
<evidence type="ECO:0000313" key="3">
    <source>
        <dbReference type="EMBL" id="TRX01009.1"/>
    </source>
</evidence>
<dbReference type="OrthoDB" id="9768004at2"/>
<accession>A0A553BP16</accession>
<proteinExistence type="predicted"/>
<keyword evidence="5" id="KW-1185">Reference proteome</keyword>
<dbReference type="EMBL" id="VJZL01000012">
    <property type="protein sequence ID" value="TRX09992.1"/>
    <property type="molecule type" value="Genomic_DNA"/>
</dbReference>
<dbReference type="InterPro" id="IPR016187">
    <property type="entry name" value="CTDL_fold"/>
</dbReference>
<dbReference type="InterPro" id="IPR042095">
    <property type="entry name" value="SUMF_sf"/>
</dbReference>
<evidence type="ECO:0000313" key="6">
    <source>
        <dbReference type="Proteomes" id="UP000318669"/>
    </source>
</evidence>
<dbReference type="InterPro" id="IPR005532">
    <property type="entry name" value="SUMF_dom"/>
</dbReference>
<dbReference type="PANTHER" id="PTHR23150:SF19">
    <property type="entry name" value="FORMYLGLYCINE-GENERATING ENZYME"/>
    <property type="match status" value="1"/>
</dbReference>
<dbReference type="PANTHER" id="PTHR23150">
    <property type="entry name" value="SULFATASE MODIFYING FACTOR 1, 2"/>
    <property type="match status" value="1"/>
</dbReference>
<organism evidence="4 6">
    <name type="scientific">Flavobacterium gawalongense</name>
    <dbReference type="NCBI Taxonomy" id="2594432"/>
    <lineage>
        <taxon>Bacteria</taxon>
        <taxon>Pseudomonadati</taxon>
        <taxon>Bacteroidota</taxon>
        <taxon>Flavobacteriia</taxon>
        <taxon>Flavobacteriales</taxon>
        <taxon>Flavobacteriaceae</taxon>
        <taxon>Flavobacterium</taxon>
    </lineage>
</organism>
<evidence type="ECO:0000256" key="1">
    <source>
        <dbReference type="SAM" id="SignalP"/>
    </source>
</evidence>
<dbReference type="Pfam" id="PF03781">
    <property type="entry name" value="FGE-sulfatase"/>
    <property type="match status" value="1"/>
</dbReference>
<dbReference type="Gene3D" id="3.90.1580.10">
    <property type="entry name" value="paralog of FGE (formylglycine-generating enzyme)"/>
    <property type="match status" value="1"/>
</dbReference>
<feature type="domain" description="Sulfatase-modifying factor enzyme-like" evidence="2">
    <location>
        <begin position="22"/>
        <end position="244"/>
    </location>
</feature>
<evidence type="ECO:0000259" key="2">
    <source>
        <dbReference type="Pfam" id="PF03781"/>
    </source>
</evidence>
<comment type="caution">
    <text evidence="4">The sequence shown here is derived from an EMBL/GenBank/DDBJ whole genome shotgun (WGS) entry which is preliminary data.</text>
</comment>
<sequence>MNRLFVFVALSFFAFTTKAQSYPEMIIVEGGTFDMGDEQGIGEADEQPVHPVTLKTFSIAKTETTVLQWKTYCDATGRKMPDPPSWGWIDSHPIVNVSWDDAVAYCDWMSDKTGKICRLPTEAEWEYAARGGKKSKGFKFSGGQSIDLTGWYKENSGDKTNSVAQKRANELGLYDMSGNVWEWCEDWYGDYSAGAQTNPKGAKSGGFRVLRGGSWFLASTYCRVASRSLMMPSFRYYYYGFRMVFIE</sequence>
<reference evidence="5 6" key="1">
    <citation type="submission" date="2019-07" db="EMBL/GenBank/DDBJ databases">
        <title>Novel species of Flavobacterium.</title>
        <authorList>
            <person name="Liu Q."/>
            <person name="Xin Y.-H."/>
        </authorList>
    </citation>
    <scope>NUCLEOTIDE SEQUENCE [LARGE SCALE GENOMIC DNA]</scope>
    <source>
        <strain evidence="3 5">GSP39</strain>
        <strain evidence="4 6">GSR22</strain>
    </source>
</reference>
<dbReference type="Proteomes" id="UP000318669">
    <property type="component" value="Unassembled WGS sequence"/>
</dbReference>
<dbReference type="SUPFAM" id="SSF56436">
    <property type="entry name" value="C-type lectin-like"/>
    <property type="match status" value="1"/>
</dbReference>
<dbReference type="Proteomes" id="UP000318528">
    <property type="component" value="Unassembled WGS sequence"/>
</dbReference>
<keyword evidence="1" id="KW-0732">Signal</keyword>
<dbReference type="RefSeq" id="WP_143388954.1">
    <property type="nucleotide sequence ID" value="NZ_VJZM01000053.1"/>
</dbReference>
<evidence type="ECO:0000313" key="4">
    <source>
        <dbReference type="EMBL" id="TRX09992.1"/>
    </source>
</evidence>
<protein>
    <submittedName>
        <fullName evidence="4">Formylglycine-generating enzyme family protein</fullName>
    </submittedName>
</protein>
<feature type="signal peptide" evidence="1">
    <location>
        <begin position="1"/>
        <end position="19"/>
    </location>
</feature>
<dbReference type="GO" id="GO:0120147">
    <property type="term" value="F:formylglycine-generating oxidase activity"/>
    <property type="evidence" value="ECO:0007669"/>
    <property type="project" value="TreeGrafter"/>
</dbReference>
<dbReference type="InterPro" id="IPR051043">
    <property type="entry name" value="Sulfatase_Mod_Factor_Kinase"/>
</dbReference>
<gene>
    <name evidence="4" type="ORF">FNW11_08780</name>
    <name evidence="3" type="ORF">FNW12_17365</name>
</gene>
<feature type="chain" id="PRO_5022201476" evidence="1">
    <location>
        <begin position="20"/>
        <end position="247"/>
    </location>
</feature>
<dbReference type="AlphaFoldDB" id="A0A553BP16"/>
<name>A0A553BP16_9FLAO</name>
<evidence type="ECO:0000313" key="5">
    <source>
        <dbReference type="Proteomes" id="UP000318528"/>
    </source>
</evidence>